<evidence type="ECO:0000259" key="1">
    <source>
        <dbReference type="Pfam" id="PF03161"/>
    </source>
</evidence>
<dbReference type="InterPro" id="IPR004860">
    <property type="entry name" value="LAGLIDADG_dom"/>
</dbReference>
<feature type="domain" description="Homing endonuclease LAGLIDADG" evidence="1">
    <location>
        <begin position="13"/>
        <end position="185"/>
    </location>
</feature>
<dbReference type="Gene3D" id="3.10.28.10">
    <property type="entry name" value="Homing endonucleases"/>
    <property type="match status" value="2"/>
</dbReference>
<keyword evidence="2" id="KW-0540">Nuclease</keyword>
<dbReference type="Pfam" id="PF03161">
    <property type="entry name" value="LAGLIDADG_2"/>
    <property type="match status" value="1"/>
</dbReference>
<reference evidence="2" key="1">
    <citation type="submission" date="2020-03" db="EMBL/GenBank/DDBJ databases">
        <title>The deep terrestrial virosphere.</title>
        <authorList>
            <person name="Holmfeldt K."/>
            <person name="Nilsson E."/>
            <person name="Simone D."/>
            <person name="Lopez-Fernandez M."/>
            <person name="Wu X."/>
            <person name="de Brujin I."/>
            <person name="Lundin D."/>
            <person name="Andersson A."/>
            <person name="Bertilsson S."/>
            <person name="Dopson M."/>
        </authorList>
    </citation>
    <scope>NUCLEOTIDE SEQUENCE</scope>
    <source>
        <strain evidence="2">TM448B01993</strain>
    </source>
</reference>
<dbReference type="GO" id="GO:0004519">
    <property type="term" value="F:endonuclease activity"/>
    <property type="evidence" value="ECO:0007669"/>
    <property type="project" value="UniProtKB-KW"/>
</dbReference>
<dbReference type="EMBL" id="MT144860">
    <property type="protein sequence ID" value="QJI00553.1"/>
    <property type="molecule type" value="Genomic_DNA"/>
</dbReference>
<accession>A0A6M3XS12</accession>
<proteinExistence type="predicted"/>
<dbReference type="SUPFAM" id="SSF55608">
    <property type="entry name" value="Homing endonucleases"/>
    <property type="match status" value="1"/>
</dbReference>
<dbReference type="InterPro" id="IPR027434">
    <property type="entry name" value="Homing_endonucl"/>
</dbReference>
<organism evidence="2">
    <name type="scientific">viral metagenome</name>
    <dbReference type="NCBI Taxonomy" id="1070528"/>
    <lineage>
        <taxon>unclassified sequences</taxon>
        <taxon>metagenomes</taxon>
        <taxon>organismal metagenomes</taxon>
    </lineage>
</organism>
<evidence type="ECO:0000313" key="2">
    <source>
        <dbReference type="EMBL" id="QJI00553.1"/>
    </source>
</evidence>
<sequence>MNFSKRTRKEVRGAIIGMVMGDASLYQGTYRDGSRKGNYLLNMSHSYRQRQYLEHKRDIINDLFDYRLIVRDTIAKAQGKTYPASRLLTRVHPRLSFIAKRIYIDRKKRITQWALDNITDEGLALWWLDDGCLHLNKPPQKGGDMIWGTYGFPKEDVELMRSWLTDKYGINLHILKHKRSGGYYLKRGLSEALKFSEIVRPYTPDSMRYKIAERSMFVQGPYSLSNNLQNSARPPLRGDDMVHACGNAG</sequence>
<protein>
    <submittedName>
        <fullName evidence="2">Putative homing endonuclease</fullName>
    </submittedName>
</protein>
<gene>
    <name evidence="2" type="ORF">TM448B01993_0007</name>
</gene>
<keyword evidence="2" id="KW-0255">Endonuclease</keyword>
<keyword evidence="2" id="KW-0378">Hydrolase</keyword>
<dbReference type="AlphaFoldDB" id="A0A6M3XS12"/>
<name>A0A6M3XS12_9ZZZZ</name>